<dbReference type="EMBL" id="JAPEUV010000080">
    <property type="protein sequence ID" value="KAJ4334267.1"/>
    <property type="molecule type" value="Genomic_DNA"/>
</dbReference>
<organism evidence="1 2">
    <name type="scientific">Didymella glomerata</name>
    <dbReference type="NCBI Taxonomy" id="749621"/>
    <lineage>
        <taxon>Eukaryota</taxon>
        <taxon>Fungi</taxon>
        <taxon>Dikarya</taxon>
        <taxon>Ascomycota</taxon>
        <taxon>Pezizomycotina</taxon>
        <taxon>Dothideomycetes</taxon>
        <taxon>Pleosporomycetidae</taxon>
        <taxon>Pleosporales</taxon>
        <taxon>Pleosporineae</taxon>
        <taxon>Didymellaceae</taxon>
        <taxon>Didymella</taxon>
    </lineage>
</organism>
<dbReference type="AlphaFoldDB" id="A0A9W8WVP5"/>
<evidence type="ECO:0000313" key="1">
    <source>
        <dbReference type="EMBL" id="KAJ4334267.1"/>
    </source>
</evidence>
<comment type="caution">
    <text evidence="1">The sequence shown here is derived from an EMBL/GenBank/DDBJ whole genome shotgun (WGS) entry which is preliminary data.</text>
</comment>
<reference evidence="1" key="1">
    <citation type="submission" date="2022-10" db="EMBL/GenBank/DDBJ databases">
        <title>Tapping the CABI collections for fungal endophytes: first genome assemblies for Collariella, Neodidymelliopsis, Ascochyta clinopodiicola, Didymella pomorum, Didymosphaeria variabile, Neocosmospora piperis and Neocucurbitaria cava.</title>
        <authorList>
            <person name="Hill R."/>
        </authorList>
    </citation>
    <scope>NUCLEOTIDE SEQUENCE</scope>
    <source>
        <strain evidence="1">IMI 360193</strain>
    </source>
</reference>
<dbReference type="PANTHER" id="PTHR47784:SF5">
    <property type="entry name" value="STEROL UPTAKE CONTROL PROTEIN 2"/>
    <property type="match status" value="1"/>
</dbReference>
<evidence type="ECO:0000313" key="2">
    <source>
        <dbReference type="Proteomes" id="UP001140562"/>
    </source>
</evidence>
<name>A0A9W8WVP5_9PLEO</name>
<keyword evidence="2" id="KW-1185">Reference proteome</keyword>
<accession>A0A9W8WVP5</accession>
<gene>
    <name evidence="1" type="ORF">N0V87_007019</name>
</gene>
<dbReference type="InterPro" id="IPR053157">
    <property type="entry name" value="Sterol_Uptake_Regulator"/>
</dbReference>
<dbReference type="Proteomes" id="UP001140562">
    <property type="component" value="Unassembled WGS sequence"/>
</dbReference>
<dbReference type="PANTHER" id="PTHR47784">
    <property type="entry name" value="STEROL UPTAKE CONTROL PROTEIN 2"/>
    <property type="match status" value="1"/>
</dbReference>
<sequence length="270" mass="30557">MSSITTGIQSFRQLVLDTNKEALLDLAAEHRSNALDGFTKDLHIVGFDNSTAIFANSTLVFFYAFASFSKTFAGEKSNSNIRTAQVLGKEWIVLVRGTAAVLEPVRMHIREGPLRAFLELHNFYELEDAMNSADDSGFEDRLLDVKKIWTAHKHAKVYNETSHILLRCNAWMAQFKIMTDEAKSAFGYNRFCSGPFIWLIFAPEKYIILQQQRQPPALILFAYYGVLLHRLNSYWWAEGCGQSIVTAVDACLGPYWSSLLEWPKEAVGLA</sequence>
<protein>
    <submittedName>
        <fullName evidence="1">Uncharacterized protein</fullName>
    </submittedName>
</protein>
<dbReference type="OrthoDB" id="5386330at2759"/>
<proteinExistence type="predicted"/>
<dbReference type="GO" id="GO:0001228">
    <property type="term" value="F:DNA-binding transcription activator activity, RNA polymerase II-specific"/>
    <property type="evidence" value="ECO:0007669"/>
    <property type="project" value="TreeGrafter"/>
</dbReference>